<feature type="transmembrane region" description="Helical" evidence="5">
    <location>
        <begin position="190"/>
        <end position="210"/>
    </location>
</feature>
<organism evidence="7 8">
    <name type="scientific">Streptomyces venezuelae (strain ATCC 10712 / CBS 650.69 / DSM 40230 / JCM 4526 / NBRC 13096 / PD 04745)</name>
    <dbReference type="NCBI Taxonomy" id="953739"/>
    <lineage>
        <taxon>Bacteria</taxon>
        <taxon>Bacillati</taxon>
        <taxon>Actinomycetota</taxon>
        <taxon>Actinomycetes</taxon>
        <taxon>Kitasatosporales</taxon>
        <taxon>Streptomycetaceae</taxon>
        <taxon>Streptomyces</taxon>
    </lineage>
</organism>
<keyword evidence="5" id="KW-1003">Cell membrane</keyword>
<feature type="transmembrane region" description="Helical" evidence="5">
    <location>
        <begin position="120"/>
        <end position="150"/>
    </location>
</feature>
<dbReference type="Proteomes" id="UP000006854">
    <property type="component" value="Chromosome"/>
</dbReference>
<evidence type="ECO:0000256" key="1">
    <source>
        <dbReference type="ARBA" id="ARBA00004141"/>
    </source>
</evidence>
<keyword evidence="2 5" id="KW-0812">Transmembrane</keyword>
<keyword evidence="5" id="KW-0813">Transport</keyword>
<dbReference type="GO" id="GO:0005886">
    <property type="term" value="C:plasma membrane"/>
    <property type="evidence" value="ECO:0007669"/>
    <property type="project" value="UniProtKB-SubCell"/>
</dbReference>
<keyword evidence="4 5" id="KW-0472">Membrane</keyword>
<protein>
    <recommendedName>
        <fullName evidence="5">Transport permease protein</fullName>
    </recommendedName>
</protein>
<gene>
    <name evidence="7" type="ordered locus">SVEN_3830</name>
</gene>
<dbReference type="RefSeq" id="WP_015035029.1">
    <property type="nucleotide sequence ID" value="NC_018750.1"/>
</dbReference>
<comment type="subcellular location">
    <subcellularLocation>
        <location evidence="5">Cell membrane</location>
        <topology evidence="5">Multi-pass membrane protein</topology>
    </subcellularLocation>
    <subcellularLocation>
        <location evidence="1">Membrane</location>
        <topology evidence="1">Multi-pass membrane protein</topology>
    </subcellularLocation>
</comment>
<dbReference type="eggNOG" id="COG0842">
    <property type="taxonomic scope" value="Bacteria"/>
</dbReference>
<dbReference type="PANTHER" id="PTHR43027:SF2">
    <property type="entry name" value="TRANSPORT PERMEASE PROTEIN"/>
    <property type="match status" value="1"/>
</dbReference>
<accession>F2REJ3</accession>
<keyword evidence="8" id="KW-1185">Reference proteome</keyword>
<evidence type="ECO:0000259" key="6">
    <source>
        <dbReference type="PROSITE" id="PS51012"/>
    </source>
</evidence>
<evidence type="ECO:0000313" key="7">
    <source>
        <dbReference type="EMBL" id="CCA57116.1"/>
    </source>
</evidence>
<evidence type="ECO:0000313" key="8">
    <source>
        <dbReference type="Proteomes" id="UP000006854"/>
    </source>
</evidence>
<evidence type="ECO:0000256" key="3">
    <source>
        <dbReference type="ARBA" id="ARBA00022989"/>
    </source>
</evidence>
<comment type="similarity">
    <text evidence="5">Belongs to the ABC-2 integral membrane protein family.</text>
</comment>
<evidence type="ECO:0000256" key="5">
    <source>
        <dbReference type="RuleBase" id="RU361157"/>
    </source>
</evidence>
<dbReference type="InterPro" id="IPR052902">
    <property type="entry name" value="ABC-2_transporter"/>
</dbReference>
<dbReference type="STRING" id="953739.SVEN_3830"/>
<feature type="transmembrane region" description="Helical" evidence="5">
    <location>
        <begin position="73"/>
        <end position="100"/>
    </location>
</feature>
<dbReference type="GO" id="GO:0140359">
    <property type="term" value="F:ABC-type transporter activity"/>
    <property type="evidence" value="ECO:0007669"/>
    <property type="project" value="InterPro"/>
</dbReference>
<dbReference type="KEGG" id="sve:SVEN_3830"/>
<dbReference type="PANTHER" id="PTHR43027">
    <property type="entry name" value="DOXORUBICIN RESISTANCE ABC TRANSPORTER PERMEASE PROTEIN DRRC-RELATED"/>
    <property type="match status" value="1"/>
</dbReference>
<dbReference type="InterPro" id="IPR047817">
    <property type="entry name" value="ABC2_TM_bact-type"/>
</dbReference>
<evidence type="ECO:0000256" key="4">
    <source>
        <dbReference type="ARBA" id="ARBA00023136"/>
    </source>
</evidence>
<dbReference type="EMBL" id="FR845719">
    <property type="protein sequence ID" value="CCA57116.1"/>
    <property type="molecule type" value="Genomic_DNA"/>
</dbReference>
<proteinExistence type="inferred from homology"/>
<dbReference type="GeneID" id="51864384"/>
<feature type="transmembrane region" description="Helical" evidence="5">
    <location>
        <begin position="240"/>
        <end position="261"/>
    </location>
</feature>
<dbReference type="OrthoDB" id="3214063at2"/>
<dbReference type="HOGENOM" id="CLU_039483_1_1_11"/>
<dbReference type="Pfam" id="PF01061">
    <property type="entry name" value="ABC2_membrane"/>
    <property type="match status" value="1"/>
</dbReference>
<feature type="domain" description="ABC transmembrane type-2" evidence="6">
    <location>
        <begin position="41"/>
        <end position="264"/>
    </location>
</feature>
<dbReference type="PATRIC" id="fig|953739.5.peg.6303"/>
<feature type="transmembrane region" description="Helical" evidence="5">
    <location>
        <begin position="42"/>
        <end position="61"/>
    </location>
</feature>
<reference evidence="7 8" key="1">
    <citation type="journal article" date="2011" name="BMC Genomics">
        <title>Genome-wide analysis of the role of GlnR in Streptomyces venezuelae provides new insights into global nitrogen regulation in actinomycetes.</title>
        <authorList>
            <person name="Pullan S.T."/>
            <person name="Bibb M.J."/>
            <person name="Merrick M."/>
        </authorList>
    </citation>
    <scope>NUCLEOTIDE SEQUENCE [LARGE SCALE GENOMIC DNA]</scope>
    <source>
        <strain evidence="7">ATCC 10712</strain>
    </source>
</reference>
<name>F2REJ3_STRVP</name>
<dbReference type="AlphaFoldDB" id="F2REJ3"/>
<dbReference type="InterPro" id="IPR013525">
    <property type="entry name" value="ABC2_TM"/>
</dbReference>
<feature type="transmembrane region" description="Helical" evidence="5">
    <location>
        <begin position="157"/>
        <end position="178"/>
    </location>
</feature>
<keyword evidence="3 5" id="KW-1133">Transmembrane helix</keyword>
<evidence type="ECO:0000256" key="2">
    <source>
        <dbReference type="ARBA" id="ARBA00022692"/>
    </source>
</evidence>
<sequence>MSTLAPTPSRTRALSRTRVPSRTRLVALGRAELTLLVRNRTALFGAILVPLLMVGAVRSSLRSADLGKAGTSLAEVAVSGAMGMALLMGVYSNLVSAYVARRETLVLKRLRTGEPTDPEILTGIALPATTLALAQCAVLATGGITVLGLPAPARPELLLAGVLLGTVLFAALAAATSAVTRTPESAQLTALPLVLVSSLGSGLFVPLSLLPDRLASVCELLPVTGVMTLVRAGWTGGVPAAELLGAAATAVAWIAVSVFAVQRWFRWEPRR</sequence>
<dbReference type="PROSITE" id="PS51012">
    <property type="entry name" value="ABC_TM2"/>
    <property type="match status" value="1"/>
</dbReference>